<feature type="non-terminal residue" evidence="2">
    <location>
        <position position="99"/>
    </location>
</feature>
<dbReference type="AlphaFoldDB" id="A0AAU9W845"/>
<organism evidence="2 3">
    <name type="scientific">Pocillopora meandrina</name>
    <dbReference type="NCBI Taxonomy" id="46732"/>
    <lineage>
        <taxon>Eukaryota</taxon>
        <taxon>Metazoa</taxon>
        <taxon>Cnidaria</taxon>
        <taxon>Anthozoa</taxon>
        <taxon>Hexacorallia</taxon>
        <taxon>Scleractinia</taxon>
        <taxon>Astrocoeniina</taxon>
        <taxon>Pocilloporidae</taxon>
        <taxon>Pocillopora</taxon>
    </lineage>
</organism>
<reference evidence="2 3" key="1">
    <citation type="submission" date="2022-05" db="EMBL/GenBank/DDBJ databases">
        <authorList>
            <consortium name="Genoscope - CEA"/>
            <person name="William W."/>
        </authorList>
    </citation>
    <scope>NUCLEOTIDE SEQUENCE [LARGE SCALE GENOMIC DNA]</scope>
</reference>
<proteinExistence type="predicted"/>
<evidence type="ECO:0000313" key="2">
    <source>
        <dbReference type="EMBL" id="CAH3105000.1"/>
    </source>
</evidence>
<keyword evidence="1" id="KW-1133">Transmembrane helix</keyword>
<sequence length="99" mass="11902">MVAMSGSGPDYAQTIIITPYMYSMIFHVPVMMRKHGSLRLFSGQGVEKKNDEMRRYFHRKINRWDAATNVLLVEKRQKALREYQREKREYVKRKASFWI</sequence>
<keyword evidence="1" id="KW-0472">Membrane</keyword>
<keyword evidence="3" id="KW-1185">Reference proteome</keyword>
<evidence type="ECO:0000256" key="1">
    <source>
        <dbReference type="SAM" id="Phobius"/>
    </source>
</evidence>
<feature type="transmembrane region" description="Helical" evidence="1">
    <location>
        <begin position="12"/>
        <end position="32"/>
    </location>
</feature>
<name>A0AAU9W845_9CNID</name>
<dbReference type="EMBL" id="CALNXJ010000009">
    <property type="protein sequence ID" value="CAH3105000.1"/>
    <property type="molecule type" value="Genomic_DNA"/>
</dbReference>
<evidence type="ECO:0000313" key="3">
    <source>
        <dbReference type="Proteomes" id="UP001159428"/>
    </source>
</evidence>
<accession>A0AAU9W845</accession>
<gene>
    <name evidence="2" type="ORF">PMEA_00034988</name>
</gene>
<protein>
    <submittedName>
        <fullName evidence="2">Uncharacterized protein</fullName>
    </submittedName>
</protein>
<comment type="caution">
    <text evidence="2">The sequence shown here is derived from an EMBL/GenBank/DDBJ whole genome shotgun (WGS) entry which is preliminary data.</text>
</comment>
<dbReference type="Proteomes" id="UP001159428">
    <property type="component" value="Unassembled WGS sequence"/>
</dbReference>
<keyword evidence="1" id="KW-0812">Transmembrane</keyword>